<dbReference type="OrthoDB" id="3266026at2759"/>
<organism evidence="1 2">
    <name type="scientific">Tetrapyrgos nigripes</name>
    <dbReference type="NCBI Taxonomy" id="182062"/>
    <lineage>
        <taxon>Eukaryota</taxon>
        <taxon>Fungi</taxon>
        <taxon>Dikarya</taxon>
        <taxon>Basidiomycota</taxon>
        <taxon>Agaricomycotina</taxon>
        <taxon>Agaricomycetes</taxon>
        <taxon>Agaricomycetidae</taxon>
        <taxon>Agaricales</taxon>
        <taxon>Marasmiineae</taxon>
        <taxon>Marasmiaceae</taxon>
        <taxon>Tetrapyrgos</taxon>
    </lineage>
</organism>
<reference evidence="1 2" key="1">
    <citation type="journal article" date="2020" name="ISME J.">
        <title>Uncovering the hidden diversity of litter-decomposition mechanisms in mushroom-forming fungi.</title>
        <authorList>
            <person name="Floudas D."/>
            <person name="Bentzer J."/>
            <person name="Ahren D."/>
            <person name="Johansson T."/>
            <person name="Persson P."/>
            <person name="Tunlid A."/>
        </authorList>
    </citation>
    <scope>NUCLEOTIDE SEQUENCE [LARGE SCALE GENOMIC DNA]</scope>
    <source>
        <strain evidence="1 2">CBS 291.85</strain>
    </source>
</reference>
<evidence type="ECO:0000313" key="2">
    <source>
        <dbReference type="Proteomes" id="UP000559256"/>
    </source>
</evidence>
<dbReference type="Proteomes" id="UP000559256">
    <property type="component" value="Unassembled WGS sequence"/>
</dbReference>
<keyword evidence="2" id="KW-1185">Reference proteome</keyword>
<evidence type="ECO:0000313" key="1">
    <source>
        <dbReference type="EMBL" id="KAF5345157.1"/>
    </source>
</evidence>
<comment type="caution">
    <text evidence="1">The sequence shown here is derived from an EMBL/GenBank/DDBJ whole genome shotgun (WGS) entry which is preliminary data.</text>
</comment>
<gene>
    <name evidence="1" type="ORF">D9758_009640</name>
</gene>
<dbReference type="EMBL" id="JAACJM010000114">
    <property type="protein sequence ID" value="KAF5345157.1"/>
    <property type="molecule type" value="Genomic_DNA"/>
</dbReference>
<sequence length="142" mass="15496">MQAVHQSSDVVPQLKGATGAVLAVWGVLQRKNVSKVKAQQFRDDIAGIIDASAHASPEHGALAELQSRTVPRLNNIAGQSSMKRLRNLNRNEDILDATRSDIDRALTLNRLAFQKLVSDELSYGTQISKRCHIGLFLIPATA</sequence>
<proteinExistence type="predicted"/>
<name>A0A8H5CR71_9AGAR</name>
<protein>
    <submittedName>
        <fullName evidence="1">Uncharacterized protein</fullName>
    </submittedName>
</protein>
<accession>A0A8H5CR71</accession>
<dbReference type="AlphaFoldDB" id="A0A8H5CR71"/>